<evidence type="ECO:0000256" key="11">
    <source>
        <dbReference type="SAM" id="SignalP"/>
    </source>
</evidence>
<comment type="subcellular location">
    <subcellularLocation>
        <location evidence="1">Cell outer membrane</location>
        <topology evidence="1">Multi-pass membrane protein</topology>
    </subcellularLocation>
</comment>
<evidence type="ECO:0000256" key="5">
    <source>
        <dbReference type="ARBA" id="ARBA00022692"/>
    </source>
</evidence>
<evidence type="ECO:0000256" key="8">
    <source>
        <dbReference type="ARBA" id="ARBA00023114"/>
    </source>
</evidence>
<keyword evidence="6 11" id="KW-0732">Signal</keyword>
<feature type="domain" description="Porin" evidence="12">
    <location>
        <begin position="12"/>
        <end position="305"/>
    </location>
</feature>
<dbReference type="InterPro" id="IPR033900">
    <property type="entry name" value="Gram_neg_porin_domain"/>
</dbReference>
<evidence type="ECO:0000256" key="7">
    <source>
        <dbReference type="ARBA" id="ARBA00023065"/>
    </source>
</evidence>
<protein>
    <submittedName>
        <fullName evidence="13">Porin</fullName>
    </submittedName>
</protein>
<evidence type="ECO:0000256" key="10">
    <source>
        <dbReference type="ARBA" id="ARBA00023237"/>
    </source>
</evidence>
<keyword evidence="14" id="KW-1185">Reference proteome</keyword>
<evidence type="ECO:0000256" key="2">
    <source>
        <dbReference type="ARBA" id="ARBA00011233"/>
    </source>
</evidence>
<name>A0ABV9JI77_9GAMM</name>
<evidence type="ECO:0000313" key="14">
    <source>
        <dbReference type="Proteomes" id="UP001595962"/>
    </source>
</evidence>
<dbReference type="CDD" id="cd00342">
    <property type="entry name" value="gram_neg_porins"/>
    <property type="match status" value="1"/>
</dbReference>
<evidence type="ECO:0000256" key="6">
    <source>
        <dbReference type="ARBA" id="ARBA00022729"/>
    </source>
</evidence>
<organism evidence="13 14">
    <name type="scientific">Rheinheimera marina</name>
    <dbReference type="NCBI Taxonomy" id="1774958"/>
    <lineage>
        <taxon>Bacteria</taxon>
        <taxon>Pseudomonadati</taxon>
        <taxon>Pseudomonadota</taxon>
        <taxon>Gammaproteobacteria</taxon>
        <taxon>Chromatiales</taxon>
        <taxon>Chromatiaceae</taxon>
        <taxon>Rheinheimera</taxon>
    </lineage>
</organism>
<feature type="signal peptide" evidence="11">
    <location>
        <begin position="1"/>
        <end position="25"/>
    </location>
</feature>
<evidence type="ECO:0000256" key="9">
    <source>
        <dbReference type="ARBA" id="ARBA00023136"/>
    </source>
</evidence>
<evidence type="ECO:0000256" key="3">
    <source>
        <dbReference type="ARBA" id="ARBA00022448"/>
    </source>
</evidence>
<evidence type="ECO:0000313" key="13">
    <source>
        <dbReference type="EMBL" id="MFC4654138.1"/>
    </source>
</evidence>
<dbReference type="Pfam" id="PF13609">
    <property type="entry name" value="Porin_4"/>
    <property type="match status" value="1"/>
</dbReference>
<keyword evidence="5" id="KW-0812">Transmembrane</keyword>
<comment type="subunit">
    <text evidence="2">Homotrimer.</text>
</comment>
<keyword evidence="9" id="KW-0472">Membrane</keyword>
<dbReference type="Proteomes" id="UP001595962">
    <property type="component" value="Unassembled WGS sequence"/>
</dbReference>
<gene>
    <name evidence="13" type="ORF">ACFO3I_03755</name>
</gene>
<proteinExistence type="predicted"/>
<dbReference type="InterPro" id="IPR050298">
    <property type="entry name" value="Gram-neg_bact_OMP"/>
</dbReference>
<dbReference type="PANTHER" id="PTHR34501:SF9">
    <property type="entry name" value="MAJOR OUTER MEMBRANE PROTEIN P.IA"/>
    <property type="match status" value="1"/>
</dbReference>
<evidence type="ECO:0000256" key="1">
    <source>
        <dbReference type="ARBA" id="ARBA00004571"/>
    </source>
</evidence>
<dbReference type="InterPro" id="IPR023614">
    <property type="entry name" value="Porin_dom_sf"/>
</dbReference>
<evidence type="ECO:0000256" key="4">
    <source>
        <dbReference type="ARBA" id="ARBA00022452"/>
    </source>
</evidence>
<keyword evidence="8" id="KW-0626">Porin</keyword>
<feature type="chain" id="PRO_5046752769" evidence="11">
    <location>
        <begin position="26"/>
        <end position="322"/>
    </location>
</feature>
<keyword evidence="3" id="KW-0813">Transport</keyword>
<dbReference type="PANTHER" id="PTHR34501">
    <property type="entry name" value="PROTEIN YDDL-RELATED"/>
    <property type="match status" value="1"/>
</dbReference>
<sequence length="322" mass="36151">MKSSLFRMKLAAVGIAITASGQAAAFDWDFYGKLELQGLYTENDLYRYADQGWQIESPFSRLGVKAKHSFHDELTLVSVFEYQVNGLDQANKADRYGMRNAYIGFAGKSWGELVFGKNDTRFKKSEGKIDLFNETLNDMAQLTPGQDRLENVVVYTSPSFAGFQMAATYQTGASDETAGGYDWTLSYGDAAFKTASYYVAYGQTHELNNLDAQRVLVHAKLTELAGGVVSGGLMYQHSEHQTRPLKGDALLAELSYDRNNFIYKLQWQKDDSKTRHSEEGKMWSAGLEYGYSKELAIYTMISQFDLQTQDDNSAALGVRYTF</sequence>
<keyword evidence="4" id="KW-1134">Transmembrane beta strand</keyword>
<evidence type="ECO:0000259" key="12">
    <source>
        <dbReference type="Pfam" id="PF13609"/>
    </source>
</evidence>
<keyword evidence="7" id="KW-0406">Ion transport</keyword>
<dbReference type="Gene3D" id="2.40.160.10">
    <property type="entry name" value="Porin"/>
    <property type="match status" value="1"/>
</dbReference>
<comment type="caution">
    <text evidence="13">The sequence shown here is derived from an EMBL/GenBank/DDBJ whole genome shotgun (WGS) entry which is preliminary data.</text>
</comment>
<dbReference type="SUPFAM" id="SSF56935">
    <property type="entry name" value="Porins"/>
    <property type="match status" value="1"/>
</dbReference>
<dbReference type="RefSeq" id="WP_377331886.1">
    <property type="nucleotide sequence ID" value="NZ_JBHSGB010000004.1"/>
</dbReference>
<dbReference type="EMBL" id="JBHSGB010000004">
    <property type="protein sequence ID" value="MFC4654138.1"/>
    <property type="molecule type" value="Genomic_DNA"/>
</dbReference>
<accession>A0ABV9JI77</accession>
<keyword evidence="10" id="KW-0998">Cell outer membrane</keyword>
<reference evidence="14" key="1">
    <citation type="journal article" date="2019" name="Int. J. Syst. Evol. Microbiol.">
        <title>The Global Catalogue of Microorganisms (GCM) 10K type strain sequencing project: providing services to taxonomists for standard genome sequencing and annotation.</title>
        <authorList>
            <consortium name="The Broad Institute Genomics Platform"/>
            <consortium name="The Broad Institute Genome Sequencing Center for Infectious Disease"/>
            <person name="Wu L."/>
            <person name="Ma J."/>
        </authorList>
    </citation>
    <scope>NUCLEOTIDE SEQUENCE [LARGE SCALE GENOMIC DNA]</scope>
    <source>
        <strain evidence="14">DT28</strain>
    </source>
</reference>